<protein>
    <submittedName>
        <fullName evidence="1">Uncharacterized protein</fullName>
    </submittedName>
</protein>
<sequence length="203" mass="22388">MTSSPAEFHWLSDEGPLDDIFCISFIRGLPPLEVLARLGVDEITIKEMTFDEFNELAVEQWISTGGDAPDYVGAVKLGNWAILVEPLGWRVPTYPNVLNRLSEGTEVVSVSRHEYASDEFVHVINRDVIVRFDPLSPQYRTGVDPKRWEAVMARVGLGPFTSDDSMPDDPIASAFALASEITGVSFTADVLDQPFLVAVATTE</sequence>
<dbReference type="AlphaFoldDB" id="D2AVV5"/>
<organism evidence="1 2">
    <name type="scientific">Streptosporangium roseum (strain ATCC 12428 / DSM 43021 / JCM 3005 / KCTC 9067 / NCIMB 10171 / NRRL 2505 / NI 9100)</name>
    <dbReference type="NCBI Taxonomy" id="479432"/>
    <lineage>
        <taxon>Bacteria</taxon>
        <taxon>Bacillati</taxon>
        <taxon>Actinomycetota</taxon>
        <taxon>Actinomycetes</taxon>
        <taxon>Streptosporangiales</taxon>
        <taxon>Streptosporangiaceae</taxon>
        <taxon>Streptosporangium</taxon>
    </lineage>
</organism>
<dbReference type="EMBL" id="CP001814">
    <property type="protein sequence ID" value="ACZ83074.1"/>
    <property type="molecule type" value="Genomic_DNA"/>
</dbReference>
<keyword evidence="2" id="KW-1185">Reference proteome</keyword>
<accession>D2AVV5</accession>
<gene>
    <name evidence="1" type="ordered locus">Sros_0014</name>
</gene>
<dbReference type="KEGG" id="sro:Sros_0014"/>
<name>D2AVV5_STRRD</name>
<dbReference type="Proteomes" id="UP000002029">
    <property type="component" value="Chromosome"/>
</dbReference>
<dbReference type="eggNOG" id="ENOG5030XGU">
    <property type="taxonomic scope" value="Bacteria"/>
</dbReference>
<proteinExistence type="predicted"/>
<dbReference type="RefSeq" id="WP_012886820.1">
    <property type="nucleotide sequence ID" value="NC_013595.1"/>
</dbReference>
<reference evidence="1 2" key="1">
    <citation type="journal article" date="2010" name="Stand. Genomic Sci.">
        <title>Complete genome sequence of Streptosporangium roseum type strain (NI 9100).</title>
        <authorList>
            <person name="Nolan M."/>
            <person name="Sikorski J."/>
            <person name="Jando M."/>
            <person name="Lucas S."/>
            <person name="Lapidus A."/>
            <person name="Glavina Del Rio T."/>
            <person name="Chen F."/>
            <person name="Tice H."/>
            <person name="Pitluck S."/>
            <person name="Cheng J.F."/>
            <person name="Chertkov O."/>
            <person name="Sims D."/>
            <person name="Meincke L."/>
            <person name="Brettin T."/>
            <person name="Han C."/>
            <person name="Detter J.C."/>
            <person name="Bruce D."/>
            <person name="Goodwin L."/>
            <person name="Land M."/>
            <person name="Hauser L."/>
            <person name="Chang Y.J."/>
            <person name="Jeffries C.D."/>
            <person name="Ivanova N."/>
            <person name="Mavromatis K."/>
            <person name="Mikhailova N."/>
            <person name="Chen A."/>
            <person name="Palaniappan K."/>
            <person name="Chain P."/>
            <person name="Rohde M."/>
            <person name="Goker M."/>
            <person name="Bristow J."/>
            <person name="Eisen J.A."/>
            <person name="Markowitz V."/>
            <person name="Hugenholtz P."/>
            <person name="Kyrpides N.C."/>
            <person name="Klenk H.P."/>
        </authorList>
    </citation>
    <scope>NUCLEOTIDE SEQUENCE [LARGE SCALE GENOMIC DNA]</scope>
    <source>
        <strain evidence="2">ATCC 12428 / DSM 43021 / JCM 3005 / NI 9100</strain>
    </source>
</reference>
<dbReference type="HOGENOM" id="CLU_083331_1_0_11"/>
<evidence type="ECO:0000313" key="2">
    <source>
        <dbReference type="Proteomes" id="UP000002029"/>
    </source>
</evidence>
<evidence type="ECO:0000313" key="1">
    <source>
        <dbReference type="EMBL" id="ACZ83074.1"/>
    </source>
</evidence>
<dbReference type="InterPro" id="IPR045592">
    <property type="entry name" value="DUF6461"/>
</dbReference>
<dbReference type="OrthoDB" id="4198010at2"/>
<dbReference type="STRING" id="479432.Sros_0014"/>
<dbReference type="Pfam" id="PF20062">
    <property type="entry name" value="DUF6461"/>
    <property type="match status" value="1"/>
</dbReference>